<sequence length="250" mass="26904">MTSGAGTHAWTIPPFSGVSEDITITEDNLHGAYLNSGRLSEGLARLHGTTFLFKQAATRNENISSTSADSITRVLVAAQEDLRHHLLSVQSKFDDEVDDIRNRLDKELALAHAAMKTRMEQELKHANAAIERKLESTISAVDATLRNAGNTSREGLIEALEVLNSCGSSLQRDINSMESNYMRSLAHIVMGNALSTASTQAMQAVQGSGTDNHIPPPLYVPGGDNQNREPAAGRGRTTTADEHSSTAVQV</sequence>
<name>A0A177TQP9_9BASI</name>
<feature type="region of interest" description="Disordered" evidence="1">
    <location>
        <begin position="202"/>
        <end position="250"/>
    </location>
</feature>
<protein>
    <submittedName>
        <fullName evidence="2">Uncharacterized protein</fullName>
    </submittedName>
</protein>
<reference evidence="2" key="2">
    <citation type="journal article" date="2019" name="IMA Fungus">
        <title>Genome sequencing and comparison of five Tilletia species to identify candidate genes for the detection of regulated species infecting wheat.</title>
        <authorList>
            <person name="Nguyen H.D.T."/>
            <person name="Sultana T."/>
            <person name="Kesanakurti P."/>
            <person name="Hambleton S."/>
        </authorList>
    </citation>
    <scope>NUCLEOTIDE SEQUENCE</scope>
    <source>
        <strain evidence="2">DAOMC 236416</strain>
    </source>
</reference>
<accession>A0A177TQP9</accession>
<dbReference type="EMBL" id="LWDF02000343">
    <property type="protein sequence ID" value="KAE8250218.1"/>
    <property type="molecule type" value="Genomic_DNA"/>
</dbReference>
<reference evidence="2" key="1">
    <citation type="submission" date="2016-04" db="EMBL/GenBank/DDBJ databases">
        <authorList>
            <person name="Nguyen H.D."/>
            <person name="Samba Siva P."/>
            <person name="Cullis J."/>
            <person name="Levesque C.A."/>
            <person name="Hambleton S."/>
        </authorList>
    </citation>
    <scope>NUCLEOTIDE SEQUENCE</scope>
    <source>
        <strain evidence="2">DAOMC 236416</strain>
    </source>
</reference>
<keyword evidence="3" id="KW-1185">Reference proteome</keyword>
<dbReference type="Proteomes" id="UP000077521">
    <property type="component" value="Unassembled WGS sequence"/>
</dbReference>
<evidence type="ECO:0000313" key="2">
    <source>
        <dbReference type="EMBL" id="KAE8250218.1"/>
    </source>
</evidence>
<evidence type="ECO:0000256" key="1">
    <source>
        <dbReference type="SAM" id="MobiDB-lite"/>
    </source>
</evidence>
<evidence type="ECO:0000313" key="3">
    <source>
        <dbReference type="Proteomes" id="UP000077521"/>
    </source>
</evidence>
<comment type="caution">
    <text evidence="2">The sequence shown here is derived from an EMBL/GenBank/DDBJ whole genome shotgun (WGS) entry which is preliminary data.</text>
</comment>
<organism evidence="2 3">
    <name type="scientific">Tilletia indica</name>
    <dbReference type="NCBI Taxonomy" id="43049"/>
    <lineage>
        <taxon>Eukaryota</taxon>
        <taxon>Fungi</taxon>
        <taxon>Dikarya</taxon>
        <taxon>Basidiomycota</taxon>
        <taxon>Ustilaginomycotina</taxon>
        <taxon>Exobasidiomycetes</taxon>
        <taxon>Tilletiales</taxon>
        <taxon>Tilletiaceae</taxon>
        <taxon>Tilletia</taxon>
    </lineage>
</organism>
<feature type="compositionally biased region" description="Polar residues" evidence="1">
    <location>
        <begin position="202"/>
        <end position="211"/>
    </location>
</feature>
<gene>
    <name evidence="2" type="ORF">A4X13_0g4892</name>
</gene>
<proteinExistence type="predicted"/>
<dbReference type="AlphaFoldDB" id="A0A177TQP9"/>